<evidence type="ECO:0000256" key="11">
    <source>
        <dbReference type="ARBA" id="ARBA00023239"/>
    </source>
</evidence>
<evidence type="ECO:0000313" key="16">
    <source>
        <dbReference type="Proteomes" id="UP000298860"/>
    </source>
</evidence>
<dbReference type="EC" id="4.2.1.2" evidence="12"/>
<evidence type="ECO:0000256" key="12">
    <source>
        <dbReference type="PIRNR" id="PIRNR001394"/>
    </source>
</evidence>
<evidence type="ECO:0000256" key="9">
    <source>
        <dbReference type="ARBA" id="ARBA00023004"/>
    </source>
</evidence>
<dbReference type="PROSITE" id="PS00163">
    <property type="entry name" value="FUMARATE_LYASES"/>
    <property type="match status" value="1"/>
</dbReference>
<evidence type="ECO:0000313" key="15">
    <source>
        <dbReference type="EMBL" id="GDY33014.1"/>
    </source>
</evidence>
<evidence type="ECO:0000256" key="10">
    <source>
        <dbReference type="ARBA" id="ARBA00023014"/>
    </source>
</evidence>
<reference evidence="16" key="1">
    <citation type="submission" date="2019-04" db="EMBL/GenBank/DDBJ databases">
        <title>Draft genome sequence of Pseudonocardiaceae bacterium SL3-2-4.</title>
        <authorList>
            <person name="Ningsih F."/>
            <person name="Yokota A."/>
            <person name="Sakai Y."/>
            <person name="Nanatani K."/>
            <person name="Yabe S."/>
            <person name="Oetari A."/>
            <person name="Sjamsuridzal W."/>
        </authorList>
    </citation>
    <scope>NUCLEOTIDE SEQUENCE [LARGE SCALE GENOMIC DNA]</scope>
    <source>
        <strain evidence="16">SL3-2-4</strain>
    </source>
</reference>
<dbReference type="Pfam" id="PF05683">
    <property type="entry name" value="Fumerase_C"/>
    <property type="match status" value="1"/>
</dbReference>
<dbReference type="PANTHER" id="PTHR30389:SF0">
    <property type="entry name" value="FUMARATE HYDRATASE CLASS I, AEROBIC"/>
    <property type="match status" value="1"/>
</dbReference>
<dbReference type="InterPro" id="IPR004647">
    <property type="entry name" value="Fe-S_hydro-lyase_TtdB-typ_cat"/>
</dbReference>
<dbReference type="Gene3D" id="3.20.130.10">
    <property type="entry name" value="Fe-S hydro-lyase, tartrate dehydratase beta-type, catalytic domain"/>
    <property type="match status" value="1"/>
</dbReference>
<feature type="domain" description="Fe-S hydro-lyase tartrate dehydratase alpha-type catalytic" evidence="13">
    <location>
        <begin position="53"/>
        <end position="331"/>
    </location>
</feature>
<evidence type="ECO:0000256" key="2">
    <source>
        <dbReference type="ARBA" id="ARBA00001966"/>
    </source>
</evidence>
<sequence>MTATTTTFQYTDVLPIGPDNHTEYRLVSPDGVRLVSAAGRQFLEIEPAALSRLATEAIRDIQHLLRPSHLAQLRAIVDDPEASPNDRFVATDLLRNACISAGGVLPMCQDTGTAIVIGKRTETVLTGGADEQALSRGIFDAYQQLNLRYSQMAPLNFWEERNTGTNLPAQIELYAAGGTEPRYDFLFLAKGGGSANKTFLYQETKAVLNPSRLARFLDEKLRSLGTAACPPYHLAIVVGGMSAEYNLKVAKLASARYLDTLPTEGSPLGHGFRDVDLEQQVLEMTRQFGIGAQFGGKYFCHDVRVIRLPRHGASCPVGIAVSCSADRQAKAKITPEGVFLEQLERDPARFLPEVHDEQLSDDVVPIDLTRPMDEIRATLSRLPVKTRLSLTGPLVVARDIAHAKIKERLDAGEPMPRYLRDHPVYYAGPAKTPDGYASGSFGPTTAGRMDSYVEQFQAAGGSLVMLAKGNRSRQVVEACRKHGGFYLGSIGGPAARLAQDCIRKVDVLEYPELGMEAVWKIEVENFPAFVVVDDKGNDFFAESGQPTLQISFRR</sequence>
<evidence type="ECO:0000256" key="4">
    <source>
        <dbReference type="ARBA" id="ARBA00008876"/>
    </source>
</evidence>
<evidence type="ECO:0000259" key="13">
    <source>
        <dbReference type="Pfam" id="PF05681"/>
    </source>
</evidence>
<comment type="function">
    <text evidence="12">Catalyzes the reversible hydration of fumarate to (S)-malate.</text>
</comment>
<dbReference type="InterPro" id="IPR004646">
    <property type="entry name" value="Fe-S_hydro-lyase_TtdA-typ_cat"/>
</dbReference>
<comment type="subunit">
    <text evidence="5 12">Homodimer.</text>
</comment>
<protein>
    <recommendedName>
        <fullName evidence="12">Fumarate hydratase class I</fullName>
        <ecNumber evidence="12">4.2.1.2</ecNumber>
    </recommendedName>
</protein>
<comment type="catalytic activity">
    <reaction evidence="1 12">
        <text>(S)-malate = fumarate + H2O</text>
        <dbReference type="Rhea" id="RHEA:12460"/>
        <dbReference type="ChEBI" id="CHEBI:15377"/>
        <dbReference type="ChEBI" id="CHEBI:15589"/>
        <dbReference type="ChEBI" id="CHEBI:29806"/>
        <dbReference type="EC" id="4.2.1.2"/>
    </reaction>
</comment>
<dbReference type="NCBIfam" id="TIGR00723">
    <property type="entry name" value="ttdB_fumA_fumB"/>
    <property type="match status" value="1"/>
</dbReference>
<dbReference type="InterPro" id="IPR020557">
    <property type="entry name" value="Fumarate_lyase_CS"/>
</dbReference>
<dbReference type="InterPro" id="IPR011167">
    <property type="entry name" value="Fe_dep_fumarate_hydratase"/>
</dbReference>
<dbReference type="GO" id="GO:0046872">
    <property type="term" value="F:metal ion binding"/>
    <property type="evidence" value="ECO:0007669"/>
    <property type="project" value="UniProtKB-UniRule"/>
</dbReference>
<evidence type="ECO:0000256" key="6">
    <source>
        <dbReference type="ARBA" id="ARBA00022485"/>
    </source>
</evidence>
<dbReference type="GO" id="GO:0051539">
    <property type="term" value="F:4 iron, 4 sulfur cluster binding"/>
    <property type="evidence" value="ECO:0007669"/>
    <property type="project" value="UniProtKB-UniRule"/>
</dbReference>
<evidence type="ECO:0000256" key="8">
    <source>
        <dbReference type="ARBA" id="ARBA00022723"/>
    </source>
</evidence>
<keyword evidence="6 12" id="KW-0004">4Fe-4S</keyword>
<comment type="caution">
    <text evidence="15">The sequence shown here is derived from an EMBL/GenBank/DDBJ whole genome shotgun (WGS) entry which is preliminary data.</text>
</comment>
<evidence type="ECO:0000256" key="5">
    <source>
        <dbReference type="ARBA" id="ARBA00011738"/>
    </source>
</evidence>
<dbReference type="InterPro" id="IPR036660">
    <property type="entry name" value="Fe-S_hydroAse_TtdB_cat_sf"/>
</dbReference>
<keyword evidence="16" id="KW-1185">Reference proteome</keyword>
<keyword evidence="7" id="KW-0816">Tricarboxylic acid cycle</keyword>
<evidence type="ECO:0000256" key="7">
    <source>
        <dbReference type="ARBA" id="ARBA00022532"/>
    </source>
</evidence>
<dbReference type="SUPFAM" id="SSF117457">
    <property type="entry name" value="FumA C-terminal domain-like"/>
    <property type="match status" value="1"/>
</dbReference>
<dbReference type="Proteomes" id="UP000298860">
    <property type="component" value="Unassembled WGS sequence"/>
</dbReference>
<name>A0A4D4JBQ3_9PSEU</name>
<proteinExistence type="inferred from homology"/>
<comment type="pathway">
    <text evidence="3">Carbohydrate metabolism; tricarboxylic acid cycle; (S)-malate from fumarate: step 1/1.</text>
</comment>
<dbReference type="OrthoDB" id="9798978at2"/>
<dbReference type="AlphaFoldDB" id="A0A4D4JBQ3"/>
<keyword evidence="9 12" id="KW-0408">Iron</keyword>
<comment type="cofactor">
    <cofactor evidence="2 12">
        <name>[4Fe-4S] cluster</name>
        <dbReference type="ChEBI" id="CHEBI:49883"/>
    </cofactor>
</comment>
<dbReference type="PANTHER" id="PTHR30389">
    <property type="entry name" value="FUMARATE HYDRATASE-RELATED"/>
    <property type="match status" value="1"/>
</dbReference>
<gene>
    <name evidence="15" type="ORF">GTS_46470</name>
</gene>
<accession>A0A4D4JBQ3</accession>
<keyword evidence="8 12" id="KW-0479">Metal-binding</keyword>
<dbReference type="InterPro" id="IPR051208">
    <property type="entry name" value="Class-I_Fumarase/Tartrate_DH"/>
</dbReference>
<dbReference type="GO" id="GO:0006099">
    <property type="term" value="P:tricarboxylic acid cycle"/>
    <property type="evidence" value="ECO:0007669"/>
    <property type="project" value="UniProtKB-KW"/>
</dbReference>
<feature type="domain" description="Fe-S hydro-lyase tartrate dehydratase beta-type catalytic" evidence="14">
    <location>
        <begin position="337"/>
        <end position="542"/>
    </location>
</feature>
<dbReference type="GO" id="GO:0004333">
    <property type="term" value="F:fumarate hydratase activity"/>
    <property type="evidence" value="ECO:0007669"/>
    <property type="project" value="UniProtKB-UniRule"/>
</dbReference>
<comment type="similarity">
    <text evidence="4 12">Belongs to the class-I fumarase family.</text>
</comment>
<dbReference type="EMBL" id="BJFL01000032">
    <property type="protein sequence ID" value="GDY33014.1"/>
    <property type="molecule type" value="Genomic_DNA"/>
</dbReference>
<evidence type="ECO:0000259" key="14">
    <source>
        <dbReference type="Pfam" id="PF05683"/>
    </source>
</evidence>
<evidence type="ECO:0000256" key="3">
    <source>
        <dbReference type="ARBA" id="ARBA00004859"/>
    </source>
</evidence>
<keyword evidence="11 12" id="KW-0456">Lyase</keyword>
<keyword evidence="10 12" id="KW-0411">Iron-sulfur</keyword>
<dbReference type="RefSeq" id="WP_137815997.1">
    <property type="nucleotide sequence ID" value="NZ_BJFL01000032.1"/>
</dbReference>
<dbReference type="Pfam" id="PF05681">
    <property type="entry name" value="Fumerase"/>
    <property type="match status" value="1"/>
</dbReference>
<dbReference type="PIRSF" id="PIRSF001394">
    <property type="entry name" value="Fe_dep_fumar_hy"/>
    <property type="match status" value="1"/>
</dbReference>
<organism evidence="15 16">
    <name type="scientific">Gandjariella thermophila</name>
    <dbReference type="NCBI Taxonomy" id="1931992"/>
    <lineage>
        <taxon>Bacteria</taxon>
        <taxon>Bacillati</taxon>
        <taxon>Actinomycetota</taxon>
        <taxon>Actinomycetes</taxon>
        <taxon>Pseudonocardiales</taxon>
        <taxon>Pseudonocardiaceae</taxon>
        <taxon>Gandjariella</taxon>
    </lineage>
</organism>
<evidence type="ECO:0000256" key="1">
    <source>
        <dbReference type="ARBA" id="ARBA00000929"/>
    </source>
</evidence>